<sequence>MSVSPAFIFNDSALCSAASTHAVTTGEAEIGTGNKLDFASLLDDLIVASEKGEEEGARPSIPFDYLSVADELHSGRIKVAGESVAAEYRESGADLAAEFAALLDQAKLTLAGEEHRPEEKLPPIDPEAIAGELGLDRPAKNADFGRIRRNFAFANHPDRVAPHLRQRAMIRMQVANMLIDEAKRRALAATRR</sequence>
<proteinExistence type="predicted"/>
<evidence type="ECO:0000313" key="1">
    <source>
        <dbReference type="EMBL" id="CDX59941.1"/>
    </source>
</evidence>
<accession>A0A0K2W288</accession>
<dbReference type="Proteomes" id="UP000182888">
    <property type="component" value="Unassembled WGS sequence"/>
</dbReference>
<organism evidence="1 2">
    <name type="scientific">Mesorhizobium plurifarium</name>
    <dbReference type="NCBI Taxonomy" id="69974"/>
    <lineage>
        <taxon>Bacteria</taxon>
        <taxon>Pseudomonadati</taxon>
        <taxon>Pseudomonadota</taxon>
        <taxon>Alphaproteobacteria</taxon>
        <taxon>Hyphomicrobiales</taxon>
        <taxon>Phyllobacteriaceae</taxon>
        <taxon>Mesorhizobium</taxon>
    </lineage>
</organism>
<name>A0A0K2W288_MESPL</name>
<reference evidence="2" key="1">
    <citation type="submission" date="2014-08" db="EMBL/GenBank/DDBJ databases">
        <authorList>
            <person name="Edwards T."/>
        </authorList>
    </citation>
    <scope>NUCLEOTIDE SEQUENCE [LARGE SCALE GENOMIC DNA]</scope>
</reference>
<dbReference type="AlphaFoldDB" id="A0A0K2W288"/>
<protein>
    <submittedName>
        <fullName evidence="1">Uncharacterized protein</fullName>
    </submittedName>
</protein>
<dbReference type="EMBL" id="CCND01000020">
    <property type="protein sequence ID" value="CDX59941.1"/>
    <property type="molecule type" value="Genomic_DNA"/>
</dbReference>
<gene>
    <name evidence="1" type="ORF">MPL1032_270195</name>
</gene>
<evidence type="ECO:0000313" key="2">
    <source>
        <dbReference type="Proteomes" id="UP000182888"/>
    </source>
</evidence>